<dbReference type="RefSeq" id="WP_091450598.1">
    <property type="nucleotide sequence ID" value="NZ_FMHU01000001.1"/>
</dbReference>
<dbReference type="STRING" id="47866.GA0074694_0002"/>
<keyword evidence="3" id="KW-1185">Reference proteome</keyword>
<evidence type="ECO:0000313" key="1">
    <source>
        <dbReference type="EMBL" id="SCL12800.1"/>
    </source>
</evidence>
<proteinExistence type="predicted"/>
<name>A0A1C6RWP2_9ACTN</name>
<accession>A0A1C6RWP2</accession>
<sequence length="74" mass="8393">MVNRLSPEQVERNEHGVAACRAVVDAALARREKPADDEPPPTRSDELLLAARRRAALDRLRRQTPAIRTRKEQP</sequence>
<evidence type="ECO:0000313" key="3">
    <source>
        <dbReference type="Proteomes" id="UP000198906"/>
    </source>
</evidence>
<organism evidence="2 3">
    <name type="scientific">Micromonospora inyonensis</name>
    <dbReference type="NCBI Taxonomy" id="47866"/>
    <lineage>
        <taxon>Bacteria</taxon>
        <taxon>Bacillati</taxon>
        <taxon>Actinomycetota</taxon>
        <taxon>Actinomycetes</taxon>
        <taxon>Micromonosporales</taxon>
        <taxon>Micromonosporaceae</taxon>
        <taxon>Micromonospora</taxon>
    </lineage>
</organism>
<gene>
    <name evidence="1" type="ORF">GA0074694_0002</name>
    <name evidence="2" type="ORF">GA0074694_3097</name>
</gene>
<dbReference type="Proteomes" id="UP000198906">
    <property type="component" value="Unassembled WGS sequence"/>
</dbReference>
<dbReference type="EMBL" id="FMHU01000001">
    <property type="protein sequence ID" value="SCL12800.1"/>
    <property type="molecule type" value="Genomic_DNA"/>
</dbReference>
<dbReference type="EMBL" id="FMHU01000002">
    <property type="protein sequence ID" value="SCL21639.1"/>
    <property type="molecule type" value="Genomic_DNA"/>
</dbReference>
<reference evidence="2" key="1">
    <citation type="submission" date="2016-06" db="EMBL/GenBank/DDBJ databases">
        <authorList>
            <person name="Kjaerup R.B."/>
            <person name="Dalgaard T.S."/>
            <person name="Juul-Madsen H.R."/>
        </authorList>
    </citation>
    <scope>NUCLEOTIDE SEQUENCE [LARGE SCALE GENOMIC DNA]</scope>
    <source>
        <strain evidence="2">DSM 46123</strain>
    </source>
</reference>
<dbReference type="AlphaFoldDB" id="A0A1C6RWP2"/>
<reference evidence="3" key="2">
    <citation type="submission" date="2016-06" db="EMBL/GenBank/DDBJ databases">
        <authorList>
            <person name="Varghese N."/>
        </authorList>
    </citation>
    <scope>NUCLEOTIDE SEQUENCE [LARGE SCALE GENOMIC DNA]</scope>
    <source>
        <strain evidence="3">DSM 46123</strain>
    </source>
</reference>
<protein>
    <submittedName>
        <fullName evidence="2">Uncharacterized protein</fullName>
    </submittedName>
</protein>
<evidence type="ECO:0000313" key="2">
    <source>
        <dbReference type="EMBL" id="SCL21639.1"/>
    </source>
</evidence>